<keyword evidence="3" id="KW-1185">Reference proteome</keyword>
<dbReference type="Proteomes" id="UP000016930">
    <property type="component" value="Unassembled WGS sequence"/>
</dbReference>
<dbReference type="HOGENOM" id="CLU_650530_0_0_1"/>
<accession>M2R478</accession>
<evidence type="ECO:0000256" key="1">
    <source>
        <dbReference type="SAM" id="MobiDB-lite"/>
    </source>
</evidence>
<evidence type="ECO:0000313" key="3">
    <source>
        <dbReference type="Proteomes" id="UP000016930"/>
    </source>
</evidence>
<protein>
    <submittedName>
        <fullName evidence="2">Uncharacterized protein</fullName>
    </submittedName>
</protein>
<dbReference type="AlphaFoldDB" id="M2R478"/>
<feature type="region of interest" description="Disordered" evidence="1">
    <location>
        <begin position="174"/>
        <end position="199"/>
    </location>
</feature>
<evidence type="ECO:0000313" key="2">
    <source>
        <dbReference type="EMBL" id="EMD32997.1"/>
    </source>
</evidence>
<gene>
    <name evidence="2" type="ORF">CERSUDRAFT_118425</name>
</gene>
<sequence>MYLSWSGARVSSASCQLATAACGATPQNCSLVVCSSSRYKPPSVLRCTSLSNIIGRPLPGEVTRTHSAMATLTLNTNIPSGTPSRSCEAVPYPTSPLPRLLRPAPAPLVPSRLRERRGVSLRICTGSSPFMPAASCNPCSPTARAHAHVHPHRNNLPRRRGPKKRIVFFEGQAPTPAAEAPPPHPAADANTSEAKPEHAIDDQDAIPACPVPPPTHALSELAPNLSVAFSGPDSPTTIQDGVTHIVEISLPSDRSAAVGSTEETYEPGVRLTRLRLVLPAQAQRQDGTQLQGRMTLALTDTQLRRARDFLAQAILLPSNSASTRALITAPPGHPAEMVALAACYLAFARRAHVTRVLKRIDADESVHSAWKGEVSGDEAVRVEGIARGWSWLDGAMVHRDEEKQEKSDHDGEETEAEREWTD</sequence>
<dbReference type="OrthoDB" id="2913041at2759"/>
<dbReference type="EMBL" id="KB445808">
    <property type="protein sequence ID" value="EMD32997.1"/>
    <property type="molecule type" value="Genomic_DNA"/>
</dbReference>
<reference evidence="2 3" key="1">
    <citation type="journal article" date="2012" name="Proc. Natl. Acad. Sci. U.S.A.">
        <title>Comparative genomics of Ceriporiopsis subvermispora and Phanerochaete chrysosporium provide insight into selective ligninolysis.</title>
        <authorList>
            <person name="Fernandez-Fueyo E."/>
            <person name="Ruiz-Duenas F.J."/>
            <person name="Ferreira P."/>
            <person name="Floudas D."/>
            <person name="Hibbett D.S."/>
            <person name="Canessa P."/>
            <person name="Larrondo L.F."/>
            <person name="James T.Y."/>
            <person name="Seelenfreund D."/>
            <person name="Lobos S."/>
            <person name="Polanco R."/>
            <person name="Tello M."/>
            <person name="Honda Y."/>
            <person name="Watanabe T."/>
            <person name="Watanabe T."/>
            <person name="Ryu J.S."/>
            <person name="Kubicek C.P."/>
            <person name="Schmoll M."/>
            <person name="Gaskell J."/>
            <person name="Hammel K.E."/>
            <person name="St John F.J."/>
            <person name="Vanden Wymelenberg A."/>
            <person name="Sabat G."/>
            <person name="Splinter BonDurant S."/>
            <person name="Syed K."/>
            <person name="Yadav J.S."/>
            <person name="Doddapaneni H."/>
            <person name="Subramanian V."/>
            <person name="Lavin J.L."/>
            <person name="Oguiza J.A."/>
            <person name="Perez G."/>
            <person name="Pisabarro A.G."/>
            <person name="Ramirez L."/>
            <person name="Santoyo F."/>
            <person name="Master E."/>
            <person name="Coutinho P.M."/>
            <person name="Henrissat B."/>
            <person name="Lombard V."/>
            <person name="Magnuson J.K."/>
            <person name="Kuees U."/>
            <person name="Hori C."/>
            <person name="Igarashi K."/>
            <person name="Samejima M."/>
            <person name="Held B.W."/>
            <person name="Barry K.W."/>
            <person name="LaButti K.M."/>
            <person name="Lapidus A."/>
            <person name="Lindquist E.A."/>
            <person name="Lucas S.M."/>
            <person name="Riley R."/>
            <person name="Salamov A.A."/>
            <person name="Hoffmeister D."/>
            <person name="Schwenk D."/>
            <person name="Hadar Y."/>
            <person name="Yarden O."/>
            <person name="de Vries R.P."/>
            <person name="Wiebenga A."/>
            <person name="Stenlid J."/>
            <person name="Eastwood D."/>
            <person name="Grigoriev I.V."/>
            <person name="Berka R.M."/>
            <person name="Blanchette R.A."/>
            <person name="Kersten P."/>
            <person name="Martinez A.T."/>
            <person name="Vicuna R."/>
            <person name="Cullen D."/>
        </authorList>
    </citation>
    <scope>NUCLEOTIDE SEQUENCE [LARGE SCALE GENOMIC DNA]</scope>
    <source>
        <strain evidence="2 3">B</strain>
    </source>
</reference>
<feature type="compositionally biased region" description="Basic and acidic residues" evidence="1">
    <location>
        <begin position="398"/>
        <end position="409"/>
    </location>
</feature>
<name>M2R478_CERS8</name>
<proteinExistence type="predicted"/>
<feature type="region of interest" description="Disordered" evidence="1">
    <location>
        <begin position="398"/>
        <end position="422"/>
    </location>
</feature>
<organism evidence="2 3">
    <name type="scientific">Ceriporiopsis subvermispora (strain B)</name>
    <name type="common">White-rot fungus</name>
    <name type="synonym">Gelatoporia subvermispora</name>
    <dbReference type="NCBI Taxonomy" id="914234"/>
    <lineage>
        <taxon>Eukaryota</taxon>
        <taxon>Fungi</taxon>
        <taxon>Dikarya</taxon>
        <taxon>Basidiomycota</taxon>
        <taxon>Agaricomycotina</taxon>
        <taxon>Agaricomycetes</taxon>
        <taxon>Polyporales</taxon>
        <taxon>Gelatoporiaceae</taxon>
        <taxon>Gelatoporia</taxon>
    </lineage>
</organism>